<proteinExistence type="inferred from homology"/>
<dbReference type="InterPro" id="IPR001444">
    <property type="entry name" value="Flag_bb_rod_N"/>
</dbReference>
<keyword evidence="4" id="KW-0975">Bacterial flagellum</keyword>
<dbReference type="NCBIfam" id="TIGR01396">
    <property type="entry name" value="FlgB"/>
    <property type="match status" value="1"/>
</dbReference>
<dbReference type="PROSITE" id="PS00588">
    <property type="entry name" value="FLAGELLA_BB_ROD"/>
    <property type="match status" value="1"/>
</dbReference>
<evidence type="ECO:0000256" key="2">
    <source>
        <dbReference type="ARBA" id="ARBA00009677"/>
    </source>
</evidence>
<keyword evidence="7" id="KW-0282">Flagellum</keyword>
<gene>
    <name evidence="8" type="ORF">DEACI_0245</name>
    <name evidence="7" type="ORF">DEACI_3766</name>
</gene>
<organism evidence="7">
    <name type="scientific">Acididesulfobacillus acetoxydans</name>
    <dbReference type="NCBI Taxonomy" id="1561005"/>
    <lineage>
        <taxon>Bacteria</taxon>
        <taxon>Bacillati</taxon>
        <taxon>Bacillota</taxon>
        <taxon>Clostridia</taxon>
        <taxon>Eubacteriales</taxon>
        <taxon>Peptococcaceae</taxon>
        <taxon>Acididesulfobacillus</taxon>
    </lineage>
</organism>
<dbReference type="AlphaFoldDB" id="A0A8S0VYE0"/>
<reference evidence="8" key="1">
    <citation type="submission" date="2014-11" db="EMBL/GenBank/DDBJ databases">
        <authorList>
            <person name="Hornung B.V."/>
        </authorList>
    </citation>
    <scope>NUCLEOTIDE SEQUENCE</scope>
    <source>
        <strain evidence="8">INE</strain>
    </source>
</reference>
<dbReference type="Proteomes" id="UP000836597">
    <property type="component" value="Chromosome"/>
</dbReference>
<dbReference type="Pfam" id="PF00460">
    <property type="entry name" value="Flg_bb_rod"/>
    <property type="match status" value="1"/>
</dbReference>
<evidence type="ECO:0000259" key="6">
    <source>
        <dbReference type="Pfam" id="PF00460"/>
    </source>
</evidence>
<evidence type="ECO:0000256" key="5">
    <source>
        <dbReference type="ARBA" id="ARBA00024934"/>
    </source>
</evidence>
<keyword evidence="7" id="KW-0969">Cilium</keyword>
<protein>
    <recommendedName>
        <fullName evidence="3">Flagellar basal body rod protein FlgB</fullName>
    </recommendedName>
</protein>
<evidence type="ECO:0000313" key="7">
    <source>
        <dbReference type="EMBL" id="CAA7602943.1"/>
    </source>
</evidence>
<sequence length="157" mass="16909">MNPKKKEVKGRVSWQDLPEAGAPMMNWLDTPVLRIMEKGLDASSLRQRVLANNVANVDTPGFKRSDVSFQVALESALGPNGVLPLKETLSGHLAGTQSPAGVQIKTDNATSLRNDGNNVDIDQEMADVAKNGLYYDSVAQAIQSQLGILRKAIQGQP</sequence>
<dbReference type="InterPro" id="IPR006300">
    <property type="entry name" value="FlgB"/>
</dbReference>
<dbReference type="EMBL" id="CDGJ01000003">
    <property type="protein sequence ID" value="CEJ05825.1"/>
    <property type="molecule type" value="Genomic_DNA"/>
</dbReference>
<feature type="domain" description="Flagellar basal body rod protein N-terminal" evidence="6">
    <location>
        <begin position="33"/>
        <end position="63"/>
    </location>
</feature>
<evidence type="ECO:0000256" key="3">
    <source>
        <dbReference type="ARBA" id="ARBA00014376"/>
    </source>
</evidence>
<evidence type="ECO:0000313" key="8">
    <source>
        <dbReference type="EMBL" id="CEJ05825.1"/>
    </source>
</evidence>
<reference evidence="7" key="2">
    <citation type="submission" date="2020-01" db="EMBL/GenBank/DDBJ databases">
        <authorList>
            <person name="Hornung B."/>
        </authorList>
    </citation>
    <scope>NUCLEOTIDE SEQUENCE</scope>
    <source>
        <strain evidence="7">PacBioINE</strain>
    </source>
</reference>
<dbReference type="InterPro" id="IPR019776">
    <property type="entry name" value="Flagellar_basal_body_rod_CS"/>
</dbReference>
<dbReference type="EMBL" id="LR746496">
    <property type="protein sequence ID" value="CAA7602943.1"/>
    <property type="molecule type" value="Genomic_DNA"/>
</dbReference>
<dbReference type="GO" id="GO:0030694">
    <property type="term" value="C:bacterial-type flagellum basal body, rod"/>
    <property type="evidence" value="ECO:0007669"/>
    <property type="project" value="InterPro"/>
</dbReference>
<evidence type="ECO:0000313" key="9">
    <source>
        <dbReference type="Proteomes" id="UP001071230"/>
    </source>
</evidence>
<keyword evidence="9" id="KW-1185">Reference proteome</keyword>
<keyword evidence="7" id="KW-0966">Cell projection</keyword>
<dbReference type="PANTHER" id="PTHR30435:SF12">
    <property type="entry name" value="FLAGELLAR BASAL BODY ROD PROTEIN FLGB"/>
    <property type="match status" value="1"/>
</dbReference>
<dbReference type="PANTHER" id="PTHR30435">
    <property type="entry name" value="FLAGELLAR PROTEIN"/>
    <property type="match status" value="1"/>
</dbReference>
<accession>A0A8S0VYE0</accession>
<dbReference type="Proteomes" id="UP001071230">
    <property type="component" value="Unassembled WGS sequence"/>
</dbReference>
<dbReference type="KEGG" id="aacx:DEACI_3766"/>
<comment type="function">
    <text evidence="5">Structural component of flagellum, the bacterial motility apparatus. Part of the rod structure of flagellar basal body.</text>
</comment>
<comment type="similarity">
    <text evidence="2">Belongs to the flagella basal body rod proteins family.</text>
</comment>
<comment type="subcellular location">
    <subcellularLocation>
        <location evidence="1">Bacterial flagellum basal body</location>
    </subcellularLocation>
</comment>
<name>A0A8S0VYE0_9FIRM</name>
<dbReference type="GO" id="GO:0071978">
    <property type="term" value="P:bacterial-type flagellum-dependent swarming motility"/>
    <property type="evidence" value="ECO:0007669"/>
    <property type="project" value="TreeGrafter"/>
</dbReference>
<evidence type="ECO:0000256" key="4">
    <source>
        <dbReference type="ARBA" id="ARBA00023143"/>
    </source>
</evidence>
<evidence type="ECO:0000256" key="1">
    <source>
        <dbReference type="ARBA" id="ARBA00004117"/>
    </source>
</evidence>